<evidence type="ECO:0000313" key="1">
    <source>
        <dbReference type="EMBL" id="KAL2735725.1"/>
    </source>
</evidence>
<dbReference type="AlphaFoldDB" id="A0ABD2BSH5"/>
<organism evidence="1 2">
    <name type="scientific">Vespula squamosa</name>
    <name type="common">Southern yellow jacket</name>
    <name type="synonym">Wasp</name>
    <dbReference type="NCBI Taxonomy" id="30214"/>
    <lineage>
        <taxon>Eukaryota</taxon>
        <taxon>Metazoa</taxon>
        <taxon>Ecdysozoa</taxon>
        <taxon>Arthropoda</taxon>
        <taxon>Hexapoda</taxon>
        <taxon>Insecta</taxon>
        <taxon>Pterygota</taxon>
        <taxon>Neoptera</taxon>
        <taxon>Endopterygota</taxon>
        <taxon>Hymenoptera</taxon>
        <taxon>Apocrita</taxon>
        <taxon>Aculeata</taxon>
        <taxon>Vespoidea</taxon>
        <taxon>Vespidae</taxon>
        <taxon>Vespinae</taxon>
        <taxon>Vespula</taxon>
    </lineage>
</organism>
<proteinExistence type="predicted"/>
<evidence type="ECO:0000313" key="2">
    <source>
        <dbReference type="Proteomes" id="UP001607302"/>
    </source>
</evidence>
<dbReference type="Proteomes" id="UP001607302">
    <property type="component" value="Unassembled WGS sequence"/>
</dbReference>
<name>A0ABD2BSH5_VESSQ</name>
<protein>
    <submittedName>
        <fullName evidence="1">PiggyBac transposable element-derived protein 4-like</fullName>
    </submittedName>
</protein>
<comment type="caution">
    <text evidence="1">The sequence shown here is derived from an EMBL/GenBank/DDBJ whole genome shotgun (WGS) entry which is preliminary data.</text>
</comment>
<accession>A0ABD2BSH5</accession>
<sequence>MYGTFIENIHTKRPINFWHQVLKPNRRQYHSMNLLSSMNCSPELFTQCWRHVTTNNFFTSASLTTELLAKRITLFRIIQIQSIKMYKSRTIESEYLRQLHIITKFGVDITDQMARKYSIKSKSYRWLMQVFFNILDLTETSVQNISRQQFLLQKAEKLAEDYHEFLQEEKENVQGTSSGQCNILHS</sequence>
<keyword evidence="2" id="KW-1185">Reference proteome</keyword>
<reference evidence="1 2" key="1">
    <citation type="journal article" date="2024" name="Ann. Entomol. Soc. Am.">
        <title>Genomic analyses of the southern and eastern yellowjacket wasps (Hymenoptera: Vespidae) reveal evolutionary signatures of social life.</title>
        <authorList>
            <person name="Catto M.A."/>
            <person name="Caine P.B."/>
            <person name="Orr S.E."/>
            <person name="Hunt B.G."/>
            <person name="Goodisman M.A.D."/>
        </authorList>
    </citation>
    <scope>NUCLEOTIDE SEQUENCE [LARGE SCALE GENOMIC DNA]</scope>
    <source>
        <strain evidence="1">233</strain>
        <tissue evidence="1">Head and thorax</tissue>
    </source>
</reference>
<gene>
    <name evidence="1" type="ORF">V1478_002739</name>
</gene>
<dbReference type="EMBL" id="JAUDFV010000057">
    <property type="protein sequence ID" value="KAL2735725.1"/>
    <property type="molecule type" value="Genomic_DNA"/>
</dbReference>